<proteinExistence type="predicted"/>
<accession>A0A3M7QTB1</accession>
<name>A0A3M7QTB1_BRAPC</name>
<dbReference type="EMBL" id="REGN01005238">
    <property type="protein sequence ID" value="RNA14218.1"/>
    <property type="molecule type" value="Genomic_DNA"/>
</dbReference>
<reference evidence="1 2" key="1">
    <citation type="journal article" date="2018" name="Sci. Rep.">
        <title>Genomic signatures of local adaptation to the degree of environmental predictability in rotifers.</title>
        <authorList>
            <person name="Franch-Gras L."/>
            <person name="Hahn C."/>
            <person name="Garcia-Roger E.M."/>
            <person name="Carmona M.J."/>
            <person name="Serra M."/>
            <person name="Gomez A."/>
        </authorList>
    </citation>
    <scope>NUCLEOTIDE SEQUENCE [LARGE SCALE GENOMIC DNA]</scope>
    <source>
        <strain evidence="1">HYR1</strain>
    </source>
</reference>
<protein>
    <submittedName>
        <fullName evidence="1">Uncharacterized protein</fullName>
    </submittedName>
</protein>
<gene>
    <name evidence="1" type="ORF">BpHYR1_004314</name>
</gene>
<comment type="caution">
    <text evidence="1">The sequence shown here is derived from an EMBL/GenBank/DDBJ whole genome shotgun (WGS) entry which is preliminary data.</text>
</comment>
<keyword evidence="2" id="KW-1185">Reference proteome</keyword>
<dbReference type="AlphaFoldDB" id="A0A3M7QTB1"/>
<evidence type="ECO:0000313" key="2">
    <source>
        <dbReference type="Proteomes" id="UP000276133"/>
    </source>
</evidence>
<organism evidence="1 2">
    <name type="scientific">Brachionus plicatilis</name>
    <name type="common">Marine rotifer</name>
    <name type="synonym">Brachionus muelleri</name>
    <dbReference type="NCBI Taxonomy" id="10195"/>
    <lineage>
        <taxon>Eukaryota</taxon>
        <taxon>Metazoa</taxon>
        <taxon>Spiralia</taxon>
        <taxon>Gnathifera</taxon>
        <taxon>Rotifera</taxon>
        <taxon>Eurotatoria</taxon>
        <taxon>Monogononta</taxon>
        <taxon>Pseudotrocha</taxon>
        <taxon>Ploima</taxon>
        <taxon>Brachionidae</taxon>
        <taxon>Brachionus</taxon>
    </lineage>
</organism>
<evidence type="ECO:0000313" key="1">
    <source>
        <dbReference type="EMBL" id="RNA14218.1"/>
    </source>
</evidence>
<sequence length="70" mass="7914">MLPFKDMIPETFFKSGTQYGRCSFRLDGLVGLFSPLDGRLRSLEGTDGHRCSYGRLLLNGRDGRTVWTTI</sequence>
<dbReference type="Proteomes" id="UP000276133">
    <property type="component" value="Unassembled WGS sequence"/>
</dbReference>